<sequence>SDGVNPKKTFNYLSYLVGDGIIAEGGDDNSRNENIEKGTGTLREKTPLHDLDPSASQARHELISLVHDHVNGVDTSRELQHTSPSSSDLASGRGKSKIQENALSCF</sequence>
<gene>
    <name evidence="2" type="ORF">Bca52824_004840</name>
</gene>
<dbReference type="AlphaFoldDB" id="A0A8X7WR77"/>
<feature type="compositionally biased region" description="Basic and acidic residues" evidence="1">
    <location>
        <begin position="28"/>
        <end position="49"/>
    </location>
</feature>
<dbReference type="EMBL" id="JAAMPC010000001">
    <property type="protein sequence ID" value="KAG2333660.1"/>
    <property type="molecule type" value="Genomic_DNA"/>
</dbReference>
<dbReference type="OrthoDB" id="415358at2759"/>
<evidence type="ECO:0000313" key="2">
    <source>
        <dbReference type="EMBL" id="KAG2333660.1"/>
    </source>
</evidence>
<organism evidence="2 3">
    <name type="scientific">Brassica carinata</name>
    <name type="common">Ethiopian mustard</name>
    <name type="synonym">Abyssinian cabbage</name>
    <dbReference type="NCBI Taxonomy" id="52824"/>
    <lineage>
        <taxon>Eukaryota</taxon>
        <taxon>Viridiplantae</taxon>
        <taxon>Streptophyta</taxon>
        <taxon>Embryophyta</taxon>
        <taxon>Tracheophyta</taxon>
        <taxon>Spermatophyta</taxon>
        <taxon>Magnoliopsida</taxon>
        <taxon>eudicotyledons</taxon>
        <taxon>Gunneridae</taxon>
        <taxon>Pentapetalae</taxon>
        <taxon>rosids</taxon>
        <taxon>malvids</taxon>
        <taxon>Brassicales</taxon>
        <taxon>Brassicaceae</taxon>
        <taxon>Brassiceae</taxon>
        <taxon>Brassica</taxon>
    </lineage>
</organism>
<dbReference type="Proteomes" id="UP000886595">
    <property type="component" value="Unassembled WGS sequence"/>
</dbReference>
<evidence type="ECO:0000313" key="3">
    <source>
        <dbReference type="Proteomes" id="UP000886595"/>
    </source>
</evidence>
<protein>
    <submittedName>
        <fullName evidence="2">Uncharacterized protein</fullName>
    </submittedName>
</protein>
<name>A0A8X7WR77_BRACI</name>
<proteinExistence type="predicted"/>
<feature type="non-terminal residue" evidence="2">
    <location>
        <position position="1"/>
    </location>
</feature>
<evidence type="ECO:0000256" key="1">
    <source>
        <dbReference type="SAM" id="MobiDB-lite"/>
    </source>
</evidence>
<keyword evidence="3" id="KW-1185">Reference proteome</keyword>
<feature type="region of interest" description="Disordered" evidence="1">
    <location>
        <begin position="23"/>
        <end position="49"/>
    </location>
</feature>
<comment type="caution">
    <text evidence="2">The sequence shown here is derived from an EMBL/GenBank/DDBJ whole genome shotgun (WGS) entry which is preliminary data.</text>
</comment>
<accession>A0A8X7WR77</accession>
<reference evidence="2 3" key="1">
    <citation type="submission" date="2020-02" db="EMBL/GenBank/DDBJ databases">
        <authorList>
            <person name="Ma Q."/>
            <person name="Huang Y."/>
            <person name="Song X."/>
            <person name="Pei D."/>
        </authorList>
    </citation>
    <scope>NUCLEOTIDE SEQUENCE [LARGE SCALE GENOMIC DNA]</scope>
    <source>
        <strain evidence="2">Sxm20200214</strain>
        <tissue evidence="2">Leaf</tissue>
    </source>
</reference>
<feature type="region of interest" description="Disordered" evidence="1">
    <location>
        <begin position="76"/>
        <end position="106"/>
    </location>
</feature>